<organism evidence="18 19">
    <name type="scientific">Cryptolaemus montrouzieri</name>
    <dbReference type="NCBI Taxonomy" id="559131"/>
    <lineage>
        <taxon>Eukaryota</taxon>
        <taxon>Metazoa</taxon>
        <taxon>Ecdysozoa</taxon>
        <taxon>Arthropoda</taxon>
        <taxon>Hexapoda</taxon>
        <taxon>Insecta</taxon>
        <taxon>Pterygota</taxon>
        <taxon>Neoptera</taxon>
        <taxon>Endopterygota</taxon>
        <taxon>Coleoptera</taxon>
        <taxon>Polyphaga</taxon>
        <taxon>Cucujiformia</taxon>
        <taxon>Coccinelloidea</taxon>
        <taxon>Coccinellidae</taxon>
        <taxon>Scymninae</taxon>
        <taxon>Scymnini</taxon>
        <taxon>Cryptolaemus</taxon>
    </lineage>
</organism>
<proteinExistence type="inferred from homology"/>
<evidence type="ECO:0000259" key="17">
    <source>
        <dbReference type="PROSITE" id="PS50089"/>
    </source>
</evidence>
<dbReference type="GO" id="GO:0006281">
    <property type="term" value="P:DNA repair"/>
    <property type="evidence" value="ECO:0007669"/>
    <property type="project" value="UniProtKB-UniRule"/>
</dbReference>
<dbReference type="InterPro" id="IPR014857">
    <property type="entry name" value="Nse1_RING_C4HC3-type"/>
</dbReference>
<keyword evidence="9 15" id="KW-0863">Zinc-finger</keyword>
<evidence type="ECO:0000313" key="18">
    <source>
        <dbReference type="EMBL" id="KAL3286284.1"/>
    </source>
</evidence>
<dbReference type="AlphaFoldDB" id="A0ABD2P639"/>
<keyword evidence="12 16" id="KW-0233">DNA recombination</keyword>
<dbReference type="Gene3D" id="1.10.10.10">
    <property type="entry name" value="Winged helix-like DNA-binding domain superfamily/Winged helix DNA-binding domain"/>
    <property type="match status" value="1"/>
</dbReference>
<evidence type="ECO:0000256" key="13">
    <source>
        <dbReference type="ARBA" id="ARBA00023204"/>
    </source>
</evidence>
<dbReference type="EC" id="2.3.2.27" evidence="4 16"/>
<dbReference type="PANTHER" id="PTHR20973">
    <property type="entry name" value="NON-SMC ELEMENT 1-RELATED"/>
    <property type="match status" value="1"/>
</dbReference>
<keyword evidence="7 16" id="KW-0479">Metal-binding</keyword>
<dbReference type="InterPro" id="IPR036388">
    <property type="entry name" value="WH-like_DNA-bd_sf"/>
</dbReference>
<evidence type="ECO:0000256" key="8">
    <source>
        <dbReference type="ARBA" id="ARBA00022763"/>
    </source>
</evidence>
<keyword evidence="6 16" id="KW-0808">Transferase</keyword>
<keyword evidence="11 16" id="KW-0862">Zinc</keyword>
<dbReference type="GO" id="GO:0006310">
    <property type="term" value="P:DNA recombination"/>
    <property type="evidence" value="ECO:0007669"/>
    <property type="project" value="UniProtKB-KW"/>
</dbReference>
<protein>
    <recommendedName>
        <fullName evidence="5 16">Non-structural maintenance of chromosomes element 1 homolog</fullName>
        <ecNumber evidence="4 16">2.3.2.27</ecNumber>
    </recommendedName>
</protein>
<accession>A0ABD2P639</accession>
<dbReference type="Pfam" id="PF07574">
    <property type="entry name" value="SMC_Nse1"/>
    <property type="match status" value="1"/>
</dbReference>
<dbReference type="GO" id="GO:0030915">
    <property type="term" value="C:Smc5-Smc6 complex"/>
    <property type="evidence" value="ECO:0007669"/>
    <property type="project" value="UniProtKB-UniRule"/>
</dbReference>
<evidence type="ECO:0000256" key="15">
    <source>
        <dbReference type="PROSITE-ProRule" id="PRU00175"/>
    </source>
</evidence>
<keyword evidence="19" id="KW-1185">Reference proteome</keyword>
<dbReference type="Gene3D" id="3.30.40.10">
    <property type="entry name" value="Zinc/RING finger domain, C3HC4 (zinc finger)"/>
    <property type="match status" value="1"/>
</dbReference>
<evidence type="ECO:0000256" key="5">
    <source>
        <dbReference type="ARBA" id="ARBA00019422"/>
    </source>
</evidence>
<dbReference type="Pfam" id="PF08746">
    <property type="entry name" value="zf-RING-like"/>
    <property type="match status" value="1"/>
</dbReference>
<evidence type="ECO:0000313" key="19">
    <source>
        <dbReference type="Proteomes" id="UP001516400"/>
    </source>
</evidence>
<dbReference type="PANTHER" id="PTHR20973:SF0">
    <property type="entry name" value="NON-STRUCTURAL MAINTENANCE OF CHROMOSOMES ELEMENT 1 HOMOLOG"/>
    <property type="match status" value="1"/>
</dbReference>
<evidence type="ECO:0000256" key="10">
    <source>
        <dbReference type="ARBA" id="ARBA00022786"/>
    </source>
</evidence>
<feature type="domain" description="RING-type" evidence="17">
    <location>
        <begin position="178"/>
        <end position="217"/>
    </location>
</feature>
<evidence type="ECO:0000256" key="16">
    <source>
        <dbReference type="RuleBase" id="RU368018"/>
    </source>
</evidence>
<reference evidence="18 19" key="1">
    <citation type="journal article" date="2021" name="BMC Biol.">
        <title>Horizontally acquired antibacterial genes associated with adaptive radiation of ladybird beetles.</title>
        <authorList>
            <person name="Li H.S."/>
            <person name="Tang X.F."/>
            <person name="Huang Y.H."/>
            <person name="Xu Z.Y."/>
            <person name="Chen M.L."/>
            <person name="Du X.Y."/>
            <person name="Qiu B.Y."/>
            <person name="Chen P.T."/>
            <person name="Zhang W."/>
            <person name="Slipinski A."/>
            <person name="Escalona H.E."/>
            <person name="Waterhouse R.M."/>
            <person name="Zwick A."/>
            <person name="Pang H."/>
        </authorList>
    </citation>
    <scope>NUCLEOTIDE SEQUENCE [LARGE SCALE GENOMIC DNA]</scope>
    <source>
        <strain evidence="18">SYSU2018</strain>
    </source>
</reference>
<dbReference type="SUPFAM" id="SSF57850">
    <property type="entry name" value="RING/U-box"/>
    <property type="match status" value="1"/>
</dbReference>
<evidence type="ECO:0000256" key="12">
    <source>
        <dbReference type="ARBA" id="ARBA00023172"/>
    </source>
</evidence>
<dbReference type="InterPro" id="IPR011513">
    <property type="entry name" value="Nse1"/>
</dbReference>
<keyword evidence="8 16" id="KW-0227">DNA damage</keyword>
<dbReference type="PROSITE" id="PS50089">
    <property type="entry name" value="ZF_RING_2"/>
    <property type="match status" value="1"/>
</dbReference>
<comment type="subunit">
    <text evidence="16">Component of the Smc5-Smc6 complex.</text>
</comment>
<name>A0ABD2P639_9CUCU</name>
<evidence type="ECO:0000256" key="1">
    <source>
        <dbReference type="ARBA" id="ARBA00000900"/>
    </source>
</evidence>
<comment type="similarity">
    <text evidence="3 16">Belongs to the NSE1 family.</text>
</comment>
<evidence type="ECO:0000256" key="2">
    <source>
        <dbReference type="ARBA" id="ARBA00004123"/>
    </source>
</evidence>
<evidence type="ECO:0000256" key="6">
    <source>
        <dbReference type="ARBA" id="ARBA00022679"/>
    </source>
</evidence>
<dbReference type="EMBL" id="JABFTP020000185">
    <property type="protein sequence ID" value="KAL3286284.1"/>
    <property type="molecule type" value="Genomic_DNA"/>
</dbReference>
<evidence type="ECO:0000256" key="3">
    <source>
        <dbReference type="ARBA" id="ARBA00010258"/>
    </source>
</evidence>
<keyword evidence="10 16" id="KW-0833">Ubl conjugation pathway</keyword>
<evidence type="ECO:0000256" key="4">
    <source>
        <dbReference type="ARBA" id="ARBA00012483"/>
    </source>
</evidence>
<dbReference type="GO" id="GO:0008270">
    <property type="term" value="F:zinc ion binding"/>
    <property type="evidence" value="ECO:0007669"/>
    <property type="project" value="UniProtKB-KW"/>
</dbReference>
<dbReference type="Proteomes" id="UP001516400">
    <property type="component" value="Unassembled WGS sequence"/>
</dbReference>
<dbReference type="GO" id="GO:0061630">
    <property type="term" value="F:ubiquitin protein ligase activity"/>
    <property type="evidence" value="ECO:0007669"/>
    <property type="project" value="UniProtKB-EC"/>
</dbReference>
<gene>
    <name evidence="18" type="ORF">HHI36_000793</name>
</gene>
<comment type="catalytic activity">
    <reaction evidence="1 16">
        <text>S-ubiquitinyl-[E2 ubiquitin-conjugating enzyme]-L-cysteine + [acceptor protein]-L-lysine = [E2 ubiquitin-conjugating enzyme]-L-cysteine + N(6)-ubiquitinyl-[acceptor protein]-L-lysine.</text>
        <dbReference type="EC" id="2.3.2.27"/>
    </reaction>
</comment>
<evidence type="ECO:0000256" key="7">
    <source>
        <dbReference type="ARBA" id="ARBA00022723"/>
    </source>
</evidence>
<keyword evidence="14 16" id="KW-0539">Nucleus</keyword>
<evidence type="ECO:0000256" key="11">
    <source>
        <dbReference type="ARBA" id="ARBA00022833"/>
    </source>
</evidence>
<comment type="caution">
    <text evidence="18">The sequence shown here is derived from an EMBL/GenBank/DDBJ whole genome shotgun (WGS) entry which is preliminary data.</text>
</comment>
<dbReference type="GO" id="GO:0005634">
    <property type="term" value="C:nucleus"/>
    <property type="evidence" value="ECO:0007669"/>
    <property type="project" value="UniProtKB-SubCell"/>
</dbReference>
<evidence type="ECO:0000256" key="9">
    <source>
        <dbReference type="ARBA" id="ARBA00022771"/>
    </source>
</evidence>
<comment type="subcellular location">
    <subcellularLocation>
        <location evidence="2 16">Nucleus</location>
    </subcellularLocation>
</comment>
<evidence type="ECO:0000256" key="14">
    <source>
        <dbReference type="ARBA" id="ARBA00023242"/>
    </source>
</evidence>
<dbReference type="InterPro" id="IPR001841">
    <property type="entry name" value="Znf_RING"/>
</dbReference>
<sequence>MENIEKIHQYLIQFMLRNGVSTVQRAIKYCSKLENETVDMAKLGVIINHINRVICNQHFKLVFGTCEVTNKDLLVWLNLKNDPLSKSQPYFTERELEYFQAILEEIINSEQRKLMIVVCINITSTLTASFSRENGKSVLEKWIKSGYFVKNGEFIHLGLKLILEFTSYLRTHRPECVCYLCSELSFTGKICDNCDKMFHSYCIDKYMQNQTACPNCKQDWRETDVFKTLVEQSSTQMQITNIEEMNIDEGIIEPGPSWRGNRRNRSPCY</sequence>
<keyword evidence="13 16" id="KW-0234">DNA repair</keyword>
<dbReference type="InterPro" id="IPR013083">
    <property type="entry name" value="Znf_RING/FYVE/PHD"/>
</dbReference>